<evidence type="ECO:0000313" key="2">
    <source>
        <dbReference type="EMBL" id="KAK5877635.1"/>
    </source>
</evidence>
<name>A0AAN8B3U9_9TELE</name>
<evidence type="ECO:0000313" key="3">
    <source>
        <dbReference type="Proteomes" id="UP001335648"/>
    </source>
</evidence>
<protein>
    <submittedName>
        <fullName evidence="2">Uncharacterized protein</fullName>
    </submittedName>
</protein>
<evidence type="ECO:0000256" key="1">
    <source>
        <dbReference type="SAM" id="MobiDB-lite"/>
    </source>
</evidence>
<reference evidence="2 3" key="1">
    <citation type="journal article" date="2023" name="Mol. Biol. Evol.">
        <title>Genomics of Secondarily Temperate Adaptation in the Only Non-Antarctic Icefish.</title>
        <authorList>
            <person name="Rivera-Colon A.G."/>
            <person name="Rayamajhi N."/>
            <person name="Minhas B.F."/>
            <person name="Madrigal G."/>
            <person name="Bilyk K.T."/>
            <person name="Yoon V."/>
            <person name="Hune M."/>
            <person name="Gregory S."/>
            <person name="Cheng C.H.C."/>
            <person name="Catchen J.M."/>
        </authorList>
    </citation>
    <scope>NUCLEOTIDE SEQUENCE [LARGE SCALE GENOMIC DNA]</scope>
    <source>
        <strain evidence="2">JC2023a</strain>
    </source>
</reference>
<keyword evidence="3" id="KW-1185">Reference proteome</keyword>
<dbReference type="AlphaFoldDB" id="A0AAN8B3U9"/>
<accession>A0AAN8B3U9</accession>
<dbReference type="Proteomes" id="UP001335648">
    <property type="component" value="Unassembled WGS sequence"/>
</dbReference>
<feature type="region of interest" description="Disordered" evidence="1">
    <location>
        <begin position="1"/>
        <end position="35"/>
    </location>
</feature>
<comment type="caution">
    <text evidence="2">The sequence shown here is derived from an EMBL/GenBank/DDBJ whole genome shotgun (WGS) entry which is preliminary data.</text>
</comment>
<organism evidence="2 3">
    <name type="scientific">Champsocephalus esox</name>
    <name type="common">pike icefish</name>
    <dbReference type="NCBI Taxonomy" id="159716"/>
    <lineage>
        <taxon>Eukaryota</taxon>
        <taxon>Metazoa</taxon>
        <taxon>Chordata</taxon>
        <taxon>Craniata</taxon>
        <taxon>Vertebrata</taxon>
        <taxon>Euteleostomi</taxon>
        <taxon>Actinopterygii</taxon>
        <taxon>Neopterygii</taxon>
        <taxon>Teleostei</taxon>
        <taxon>Neoteleostei</taxon>
        <taxon>Acanthomorphata</taxon>
        <taxon>Eupercaria</taxon>
        <taxon>Perciformes</taxon>
        <taxon>Notothenioidei</taxon>
        <taxon>Channichthyidae</taxon>
        <taxon>Champsocephalus</taxon>
    </lineage>
</organism>
<sequence>MLKYKLEHTEHTERTARAHPPGASRATKTPRGSDGFTYLQRRSTVWNICARRQMLSQCYSFYSKNKSSPCYKGCDLRGCDLRGCDLMHEIKRQKHKMHAGADPVTAPALRTDSGSLLVTEVIKTRKDGPVAQWIGHSSSMLKE</sequence>
<proteinExistence type="predicted"/>
<gene>
    <name evidence="2" type="ORF">CesoFtcFv8_025123</name>
</gene>
<dbReference type="EMBL" id="JAULUE010002066">
    <property type="protein sequence ID" value="KAK5877635.1"/>
    <property type="molecule type" value="Genomic_DNA"/>
</dbReference>
<feature type="compositionally biased region" description="Basic and acidic residues" evidence="1">
    <location>
        <begin position="1"/>
        <end position="16"/>
    </location>
</feature>